<dbReference type="Ensembl" id="ENSGACT00000087277.1">
    <property type="protein sequence ID" value="ENSGACP00000038187.1"/>
    <property type="gene ID" value="ENSGACG00000010690.2"/>
</dbReference>
<dbReference type="PANTHER" id="PTHR15535">
    <property type="entry name" value="TRANSMEMBRANE PROTEIN 2-RELATED"/>
    <property type="match status" value="1"/>
</dbReference>
<dbReference type="Pfam" id="PF10162">
    <property type="entry name" value="G8"/>
    <property type="match status" value="1"/>
</dbReference>
<dbReference type="InterPro" id="IPR039473">
    <property type="entry name" value="TMEM2_PANDER-like"/>
</dbReference>
<dbReference type="Pfam" id="PF24606">
    <property type="entry name" value="CEMIP_beta-hel"/>
    <property type="match status" value="1"/>
</dbReference>
<keyword evidence="14" id="KW-1133">Transmembrane helix</keyword>
<reference evidence="16" key="2">
    <citation type="submission" date="2025-08" db="UniProtKB">
        <authorList>
            <consortium name="Ensembl"/>
        </authorList>
    </citation>
    <scope>IDENTIFICATION</scope>
</reference>
<dbReference type="InterPro" id="IPR039477">
    <property type="entry name" value="ILEI/PANDER_dom"/>
</dbReference>
<dbReference type="AlphaFoldDB" id="A0AAQ4PHQ8"/>
<evidence type="ECO:0000256" key="5">
    <source>
        <dbReference type="ARBA" id="ARBA00022475"/>
    </source>
</evidence>
<protein>
    <recommendedName>
        <fullName evidence="4">hyaluronoglucosaminidase</fullName>
        <ecNumber evidence="4">3.2.1.35</ecNumber>
    </recommendedName>
</protein>
<keyword evidence="7" id="KW-0677">Repeat</keyword>
<feature type="region of interest" description="Disordered" evidence="13">
    <location>
        <begin position="1"/>
        <end position="60"/>
    </location>
</feature>
<evidence type="ECO:0000256" key="14">
    <source>
        <dbReference type="SAM" id="Phobius"/>
    </source>
</evidence>
<reference evidence="16" key="3">
    <citation type="submission" date="2025-09" db="UniProtKB">
        <authorList>
            <consortium name="Ensembl"/>
        </authorList>
    </citation>
    <scope>IDENTIFICATION</scope>
</reference>
<dbReference type="GO" id="GO:0030246">
    <property type="term" value="F:carbohydrate binding"/>
    <property type="evidence" value="ECO:0007669"/>
    <property type="project" value="UniProtKB-UniRule"/>
</dbReference>
<dbReference type="Pfam" id="PF15711">
    <property type="entry name" value="ILEI"/>
    <property type="match status" value="1"/>
</dbReference>
<evidence type="ECO:0000256" key="10">
    <source>
        <dbReference type="ARBA" id="ARBA00023180"/>
    </source>
</evidence>
<evidence type="ECO:0000256" key="7">
    <source>
        <dbReference type="ARBA" id="ARBA00022737"/>
    </source>
</evidence>
<keyword evidence="5" id="KW-1003">Cell membrane</keyword>
<keyword evidence="10" id="KW-0325">Glycoprotein</keyword>
<evidence type="ECO:0000256" key="12">
    <source>
        <dbReference type="PROSITE-ProRule" id="PRU01375"/>
    </source>
</evidence>
<dbReference type="SUPFAM" id="SSF51126">
    <property type="entry name" value="Pectin lyase-like"/>
    <property type="match status" value="1"/>
</dbReference>
<proteinExistence type="inferred from homology"/>
<dbReference type="PROSITE" id="PS52031">
    <property type="entry name" value="GG_LECTIN"/>
    <property type="match status" value="1"/>
</dbReference>
<dbReference type="InterPro" id="IPR019316">
    <property type="entry name" value="G8_domain"/>
</dbReference>
<keyword evidence="11" id="KW-0326">Glycosidase</keyword>
<dbReference type="EC" id="3.2.1.35" evidence="4"/>
<dbReference type="Proteomes" id="UP000007635">
    <property type="component" value="Chromosome XIII"/>
</dbReference>
<evidence type="ECO:0000256" key="1">
    <source>
        <dbReference type="ARBA" id="ARBA00000251"/>
    </source>
</evidence>
<evidence type="ECO:0000259" key="15">
    <source>
        <dbReference type="PROSITE" id="PS51484"/>
    </source>
</evidence>
<evidence type="ECO:0000256" key="2">
    <source>
        <dbReference type="ARBA" id="ARBA00004236"/>
    </source>
</evidence>
<evidence type="ECO:0000313" key="17">
    <source>
        <dbReference type="Proteomes" id="UP000007635"/>
    </source>
</evidence>
<dbReference type="GO" id="GO:0004415">
    <property type="term" value="F:hyalurononglucosaminidase activity"/>
    <property type="evidence" value="ECO:0007669"/>
    <property type="project" value="UniProtKB-EC"/>
</dbReference>
<evidence type="ECO:0000256" key="4">
    <source>
        <dbReference type="ARBA" id="ARBA00012774"/>
    </source>
</evidence>
<keyword evidence="6 12" id="KW-0430">Lectin</keyword>
<keyword evidence="14" id="KW-0812">Transmembrane</keyword>
<dbReference type="InterPro" id="IPR011050">
    <property type="entry name" value="Pectin_lyase_fold/virulence"/>
</dbReference>
<dbReference type="PANTHER" id="PTHR15535:SF26">
    <property type="entry name" value="CELL SURFACE HYALURONIDASE"/>
    <property type="match status" value="1"/>
</dbReference>
<dbReference type="PROSITE" id="PS51484">
    <property type="entry name" value="G8"/>
    <property type="match status" value="1"/>
</dbReference>
<name>A0AAQ4PHQ8_GASAC</name>
<dbReference type="GO" id="GO:0005886">
    <property type="term" value="C:plasma membrane"/>
    <property type="evidence" value="ECO:0007669"/>
    <property type="project" value="UniProtKB-SubCell"/>
</dbReference>
<keyword evidence="17" id="KW-1185">Reference proteome</keyword>
<dbReference type="GeneTree" id="ENSGT00940000153636"/>
<comment type="subcellular location">
    <subcellularLocation>
        <location evidence="2">Cell membrane</location>
    </subcellularLocation>
</comment>
<comment type="catalytic activity">
    <reaction evidence="1">
        <text>Random hydrolysis of (1-&gt;4)-linkages between N-acetyl-beta-D-glucosamine and D-glucuronate residues in hyaluronate.</text>
        <dbReference type="EC" id="3.2.1.35"/>
    </reaction>
</comment>
<organism evidence="16 17">
    <name type="scientific">Gasterosteus aculeatus aculeatus</name>
    <name type="common">three-spined stickleback</name>
    <dbReference type="NCBI Taxonomy" id="481459"/>
    <lineage>
        <taxon>Eukaryota</taxon>
        <taxon>Metazoa</taxon>
        <taxon>Chordata</taxon>
        <taxon>Craniata</taxon>
        <taxon>Vertebrata</taxon>
        <taxon>Euteleostomi</taxon>
        <taxon>Actinopterygii</taxon>
        <taxon>Neopterygii</taxon>
        <taxon>Teleostei</taxon>
        <taxon>Neoteleostei</taxon>
        <taxon>Acanthomorphata</taxon>
        <taxon>Eupercaria</taxon>
        <taxon>Perciformes</taxon>
        <taxon>Cottioidei</taxon>
        <taxon>Gasterosteales</taxon>
        <taxon>Gasterosteidae</taxon>
        <taxon>Gasterosteus</taxon>
    </lineage>
</organism>
<evidence type="ECO:0000256" key="13">
    <source>
        <dbReference type="SAM" id="MobiDB-lite"/>
    </source>
</evidence>
<feature type="compositionally biased region" description="Pro residues" evidence="13">
    <location>
        <begin position="36"/>
        <end position="55"/>
    </location>
</feature>
<evidence type="ECO:0000256" key="9">
    <source>
        <dbReference type="ARBA" id="ARBA00023136"/>
    </source>
</evidence>
<dbReference type="Pfam" id="PF24605">
    <property type="entry name" value="CEMIP_X"/>
    <property type="match status" value="2"/>
</dbReference>
<comment type="similarity">
    <text evidence="3">Belongs to the CEMIP family.</text>
</comment>
<dbReference type="InterPro" id="IPR055401">
    <property type="entry name" value="CEMIP_beta-hel_dom"/>
</dbReference>
<evidence type="ECO:0000313" key="16">
    <source>
        <dbReference type="Ensembl" id="ENSGACP00000038187.1"/>
    </source>
</evidence>
<sequence>MPTSDGPGRFPVFAAPAHGNHQRSAGYVPGRVAPVRSPPPAKAPPPPPPIKPHQPPPDRRATFTLSEENQRRERAQNLQQRKNTFICFGVSVGILVFTLILVLSISSGDVLDANCPDHNPSLTSWDPGHQAGTAVTVRRGHLLRLESSATFHSLTIQSGGRVVFADNADGSKRITLRTRHILIEDGGALHVGAPKCRYRSRATIALVGRSDDAAVPEVPEFGRKFIGVMRGGALELHGTQRVSWSLLTRSVPASGLSTEGYAFHRTFSRGINLRVVDQDTAAVLLSERYDTYDSRNDSRRLTQLLRALPAGRIVTLAVGDSATKSLLDETKKAIEEKLGSRFVYDLKYREAWALVSVVGGGNASCSEDVREYENHDTGGRAVARRNFTTVNGDGFSVTAYSEWKDGFPISGFQVDAVDQVLLNLQDKVQQTWQPGDRIVVASTDYSMHQAEEFTLLPCPQCHAKQVRIQGRPQYHHVGEIIDGVDMRAEVALLSRNILVHGEMENSCYGNNLCQFYNHDTYGGHIKVCNFSSVHLSHVELKNMGQQAENGRYPLHFHLCGDVDRQGGYREPTYVDGLSIHHSFSRCLTIHATNGLLVKNTVGYDTLGHCFFLEDGIEQRNTFYHNLGLLTRPGTILPTDRNETLCTSIKDKVYKGYTPSPSTECKAVSTFWIANPNNNLISNAAAGSQDAGIWFVFHSSSTGHSHGLVPETKAELTPLGIFYNNRVHSNFKAGLFIDKGVKTTNATAADPREYLCLENGPRFRPHQNADPSRQRVAAVIDTLISFKNNDLGAWIRGGDIVIQNSGFADNGVGLSFASDGSYPKDEGSSQEVTQSLFVGESRNRGTNGGQNKYWGLGGADAKGRTLPRNRTFPIRGFQIYDGPVRLTHSTFRGFIPTPERYTSAVGFYLKNTWQLTPQNNLSLHTIQADNYLIQHPGCVNISQWNGVICSGRYAQVYIQTQGAPSLSLSICRDEYPDSPLVLRGINSQSALSQQYQPILMMSKSYSLHWSGPAPREVVLSLINFDNLLWLYLRARHGRDGYGYCSAKGCERVKVMATTTSKKTCNCTSQAYPKYYKTPSAVVPMPTLNAQACKGCGAKEVRVTTFNMMSMYPHKTQATTADQCPGYFLVSVDACSGKVTKKTLFAKMDATMEKYLKTGIPNR</sequence>
<evidence type="ECO:0000256" key="8">
    <source>
        <dbReference type="ARBA" id="ARBA00022801"/>
    </source>
</evidence>
<dbReference type="SMART" id="SM01225">
    <property type="entry name" value="G8"/>
    <property type="match status" value="1"/>
</dbReference>
<dbReference type="InterPro" id="IPR055400">
    <property type="entry name" value="CEMIP_X"/>
</dbReference>
<evidence type="ECO:0000256" key="11">
    <source>
        <dbReference type="ARBA" id="ARBA00023295"/>
    </source>
</evidence>
<feature type="domain" description="G8" evidence="15">
    <location>
        <begin position="123"/>
        <end position="249"/>
    </location>
</feature>
<evidence type="ECO:0000256" key="3">
    <source>
        <dbReference type="ARBA" id="ARBA00007586"/>
    </source>
</evidence>
<dbReference type="InterPro" id="IPR052252">
    <property type="entry name" value="CEMIP/CEMIP2"/>
</dbReference>
<keyword evidence="8" id="KW-0378">Hydrolase</keyword>
<reference evidence="16 17" key="1">
    <citation type="journal article" date="2021" name="G3 (Bethesda)">
        <title>Improved contiguity of the threespine stickleback genome using long-read sequencing.</title>
        <authorList>
            <person name="Nath S."/>
            <person name="Shaw D.E."/>
            <person name="White M.A."/>
        </authorList>
    </citation>
    <scope>NUCLEOTIDE SEQUENCE [LARGE SCALE GENOMIC DNA]</scope>
    <source>
        <strain evidence="16 17">Lake Benthic</strain>
    </source>
</reference>
<feature type="transmembrane region" description="Helical" evidence="14">
    <location>
        <begin position="84"/>
        <end position="105"/>
    </location>
</feature>
<keyword evidence="9 14" id="KW-0472">Membrane</keyword>
<evidence type="ECO:0000256" key="6">
    <source>
        <dbReference type="ARBA" id="ARBA00022734"/>
    </source>
</evidence>
<accession>A0AAQ4PHQ8</accession>
<dbReference type="CDD" id="cd13938">
    <property type="entry name" value="PANDER_like_TMEM2"/>
    <property type="match status" value="1"/>
</dbReference>